<keyword evidence="4" id="KW-1185">Reference proteome</keyword>
<dbReference type="Gene3D" id="3.40.390.10">
    <property type="entry name" value="Collagenase (Catalytic Domain)"/>
    <property type="match status" value="1"/>
</dbReference>
<evidence type="ECO:0000256" key="1">
    <source>
        <dbReference type="SAM" id="SignalP"/>
    </source>
</evidence>
<dbReference type="InterPro" id="IPR026444">
    <property type="entry name" value="Secre_tail"/>
</dbReference>
<dbReference type="InterPro" id="IPR024079">
    <property type="entry name" value="MetalloPept_cat_dom_sf"/>
</dbReference>
<feature type="signal peptide" evidence="1">
    <location>
        <begin position="1"/>
        <end position="22"/>
    </location>
</feature>
<dbReference type="Pfam" id="PF13688">
    <property type="entry name" value="Reprolysin_5"/>
    <property type="match status" value="1"/>
</dbReference>
<proteinExistence type="predicted"/>
<dbReference type="EMBL" id="VOXD01000011">
    <property type="protein sequence ID" value="TXF89781.1"/>
    <property type="molecule type" value="Genomic_DNA"/>
</dbReference>
<organism evidence="3 4">
    <name type="scientific">Neolewinella aurantiaca</name>
    <dbReference type="NCBI Taxonomy" id="2602767"/>
    <lineage>
        <taxon>Bacteria</taxon>
        <taxon>Pseudomonadati</taxon>
        <taxon>Bacteroidota</taxon>
        <taxon>Saprospiria</taxon>
        <taxon>Saprospirales</taxon>
        <taxon>Lewinellaceae</taxon>
        <taxon>Neolewinella</taxon>
    </lineage>
</organism>
<name>A0A5C7FIU0_9BACT</name>
<dbReference type="NCBIfam" id="TIGR04183">
    <property type="entry name" value="Por_Secre_tail"/>
    <property type="match status" value="1"/>
</dbReference>
<dbReference type="GO" id="GO:0004222">
    <property type="term" value="F:metalloendopeptidase activity"/>
    <property type="evidence" value="ECO:0007669"/>
    <property type="project" value="InterPro"/>
</dbReference>
<dbReference type="AlphaFoldDB" id="A0A5C7FIU0"/>
<feature type="chain" id="PRO_5022770243" evidence="1">
    <location>
        <begin position="23"/>
        <end position="820"/>
    </location>
</feature>
<dbReference type="PANTHER" id="PTHR11905">
    <property type="entry name" value="ADAM A DISINTEGRIN AND METALLOPROTEASE DOMAIN"/>
    <property type="match status" value="1"/>
</dbReference>
<accession>A0A5C7FIU0</accession>
<evidence type="ECO:0000313" key="3">
    <source>
        <dbReference type="EMBL" id="TXF89781.1"/>
    </source>
</evidence>
<dbReference type="Proteomes" id="UP000321907">
    <property type="component" value="Unassembled WGS sequence"/>
</dbReference>
<dbReference type="OrthoDB" id="9792152at2"/>
<dbReference type="PROSITE" id="PS50215">
    <property type="entry name" value="ADAM_MEPRO"/>
    <property type="match status" value="1"/>
</dbReference>
<protein>
    <submittedName>
        <fullName evidence="3">T9SS type A sorting domain-containing protein</fullName>
    </submittedName>
</protein>
<reference evidence="3 4" key="1">
    <citation type="submission" date="2019-08" db="EMBL/GenBank/DDBJ databases">
        <title>Lewinella sp. strain SSH13 Genome sequencing and assembly.</title>
        <authorList>
            <person name="Kim I."/>
        </authorList>
    </citation>
    <scope>NUCLEOTIDE SEQUENCE [LARGE SCALE GENOMIC DNA]</scope>
    <source>
        <strain evidence="3 4">SSH13</strain>
    </source>
</reference>
<dbReference type="PANTHER" id="PTHR11905:SF159">
    <property type="entry name" value="ADAM METALLOPROTEASE"/>
    <property type="match status" value="1"/>
</dbReference>
<sequence>MRFITFCLAVLCTSLLATGLTAQNLRPSALVEQATATQSSEETFDIFTSAKSSSFVKALDEVGADYTVFELSETGMNDLRKSAPDRLELTIPGGIGKVDLVRADIFADGFRVTESGSNSYNKSPLGLHYRGIVSDDKTSLVAVSIFEDELSGMIATNAGNFVLGKMSGKDEVRHVIYNDHDLPAPDLGVCETPDSNIPYSPKDLIDLDPSQKDANNCVNLYLEADYSIFQQRGSVANVTSFLTGLFNQVAVLYANENINLVLSELYVWSSQDPFNANSSSDNLSAFRSTRTNFNGDIAHLVSFQASGGVAYVNVLCAPSYAYGFSSIDNNYNAVPSYSWSVNVLAHELGHNFGSQHTHACVWNNNNTAIDGCYATEGGCSSSVGLPSGGGTIMSYCHLTSAGVNLNNGFGTQPGNLIRNRAYSGSCLTSCSTGGGGDNGGGDNGTNCTENEVTVTIRTDNYPGETAWTLTNSAGSTVASGGGYSQRNTSYTEEFCLEDDCYTFTITDTYGDGICCSYGNGAYTINLNGTDVATGGNFTTSTTEQFCANTSDDGGGSGGGGGDTSCDALDFQVNVPTTYGGNQDKGNVTVLSNSTGISIQNNAWKDVMIDYTVTPNTVLEFEFGSSRQGEIHGIGFDNNNTISSNYAFQLFGTQTWGYGDFKDYNTIGNWKAYSIPVGQYYTGTFDRIFFVCDHDGAPRNGNSYFRNIRIYEGAACVALIPGNEPIIPQEETLVPAAESLDVFPNPASSIVNLNLAMVEATVATVQVIDMTGRTVRNMEVSLVAGEQRVALPVNDFPAGTYFVRLNAASGYSATTKFTVAR</sequence>
<feature type="domain" description="Peptidase M12B" evidence="2">
    <location>
        <begin position="216"/>
        <end position="396"/>
    </location>
</feature>
<evidence type="ECO:0000313" key="4">
    <source>
        <dbReference type="Proteomes" id="UP000321907"/>
    </source>
</evidence>
<dbReference type="Pfam" id="PF18962">
    <property type="entry name" value="Por_Secre_tail"/>
    <property type="match status" value="1"/>
</dbReference>
<dbReference type="InterPro" id="IPR001590">
    <property type="entry name" value="Peptidase_M12B"/>
</dbReference>
<dbReference type="GO" id="GO:0006509">
    <property type="term" value="P:membrane protein ectodomain proteolysis"/>
    <property type="evidence" value="ECO:0007669"/>
    <property type="project" value="TreeGrafter"/>
</dbReference>
<evidence type="ECO:0000259" key="2">
    <source>
        <dbReference type="PROSITE" id="PS50215"/>
    </source>
</evidence>
<comment type="caution">
    <text evidence="3">The sequence shown here is derived from an EMBL/GenBank/DDBJ whole genome shotgun (WGS) entry which is preliminary data.</text>
</comment>
<gene>
    <name evidence="3" type="ORF">FUA23_08825</name>
</gene>
<dbReference type="RefSeq" id="WP_147930374.1">
    <property type="nucleotide sequence ID" value="NZ_VOXD01000011.1"/>
</dbReference>
<dbReference type="SUPFAM" id="SSF55486">
    <property type="entry name" value="Metalloproteases ('zincins'), catalytic domain"/>
    <property type="match status" value="1"/>
</dbReference>
<keyword evidence="1" id="KW-0732">Signal</keyword>